<keyword evidence="8" id="KW-0238">DNA-binding</keyword>
<comment type="similarity">
    <text evidence="1">Belongs to the peptidase S24 family.</text>
</comment>
<evidence type="ECO:0000256" key="1">
    <source>
        <dbReference type="ARBA" id="ARBA00007484"/>
    </source>
</evidence>
<reference evidence="14" key="1">
    <citation type="submission" date="2018-05" db="EMBL/GenBank/DDBJ databases">
        <authorList>
            <person name="Lanie J.A."/>
            <person name="Ng W.-L."/>
            <person name="Kazmierczak K.M."/>
            <person name="Andrzejewski T.M."/>
            <person name="Davidsen T.M."/>
            <person name="Wayne K.J."/>
            <person name="Tettelin H."/>
            <person name="Glass J.I."/>
            <person name="Rusch D."/>
            <person name="Podicherti R."/>
            <person name="Tsui H.-C.T."/>
            <person name="Winkler M.E."/>
        </authorList>
    </citation>
    <scope>NUCLEOTIDE SEQUENCE</scope>
</reference>
<dbReference type="InterPro" id="IPR006199">
    <property type="entry name" value="LexA_DNA-bd_dom"/>
</dbReference>
<evidence type="ECO:0000256" key="3">
    <source>
        <dbReference type="ARBA" id="ARBA00022705"/>
    </source>
</evidence>
<evidence type="ECO:0000256" key="4">
    <source>
        <dbReference type="ARBA" id="ARBA00022763"/>
    </source>
</evidence>
<name>A0A381U6R8_9ZZZZ</name>
<dbReference type="SUPFAM" id="SSF46785">
    <property type="entry name" value="Winged helix' DNA-binding domain"/>
    <property type="match status" value="1"/>
</dbReference>
<dbReference type="InterPro" id="IPR039418">
    <property type="entry name" value="LexA-like"/>
</dbReference>
<dbReference type="SUPFAM" id="SSF51306">
    <property type="entry name" value="LexA/Signal peptidase"/>
    <property type="match status" value="1"/>
</dbReference>
<evidence type="ECO:0000256" key="9">
    <source>
        <dbReference type="ARBA" id="ARBA00023163"/>
    </source>
</evidence>
<dbReference type="GO" id="GO:0004252">
    <property type="term" value="F:serine-type endopeptidase activity"/>
    <property type="evidence" value="ECO:0007669"/>
    <property type="project" value="InterPro"/>
</dbReference>
<protein>
    <recommendedName>
        <fullName evidence="15">LexA repressor DNA-binding domain-containing protein</fullName>
    </recommendedName>
</protein>
<keyword evidence="5" id="KW-0378">Hydrolase</keyword>
<dbReference type="GO" id="GO:0006508">
    <property type="term" value="P:proteolysis"/>
    <property type="evidence" value="ECO:0007669"/>
    <property type="project" value="InterPro"/>
</dbReference>
<dbReference type="EMBL" id="UINC01005581">
    <property type="protein sequence ID" value="SVA22223.1"/>
    <property type="molecule type" value="Genomic_DNA"/>
</dbReference>
<dbReference type="GO" id="GO:0045892">
    <property type="term" value="P:negative regulation of DNA-templated transcription"/>
    <property type="evidence" value="ECO:0007669"/>
    <property type="project" value="InterPro"/>
</dbReference>
<evidence type="ECO:0000313" key="14">
    <source>
        <dbReference type="EMBL" id="SVA22223.1"/>
    </source>
</evidence>
<dbReference type="PANTHER" id="PTHR33516:SF2">
    <property type="entry name" value="LEXA REPRESSOR-RELATED"/>
    <property type="match status" value="1"/>
</dbReference>
<gene>
    <name evidence="14" type="ORF">METZ01_LOCUS75077</name>
</gene>
<evidence type="ECO:0000259" key="12">
    <source>
        <dbReference type="Pfam" id="PF00717"/>
    </source>
</evidence>
<dbReference type="GO" id="GO:0003677">
    <property type="term" value="F:DNA binding"/>
    <property type="evidence" value="ECO:0007669"/>
    <property type="project" value="UniProtKB-KW"/>
</dbReference>
<evidence type="ECO:0000256" key="2">
    <source>
        <dbReference type="ARBA" id="ARBA00022491"/>
    </source>
</evidence>
<feature type="domain" description="LexA repressor DNA-binding" evidence="13">
    <location>
        <begin position="2"/>
        <end position="63"/>
    </location>
</feature>
<keyword evidence="4" id="KW-0227">DNA damage</keyword>
<organism evidence="14">
    <name type="scientific">marine metagenome</name>
    <dbReference type="NCBI Taxonomy" id="408172"/>
    <lineage>
        <taxon>unclassified sequences</taxon>
        <taxon>metagenomes</taxon>
        <taxon>ecological metagenomes</taxon>
    </lineage>
</organism>
<evidence type="ECO:0000256" key="8">
    <source>
        <dbReference type="ARBA" id="ARBA00023125"/>
    </source>
</evidence>
<keyword evidence="7" id="KW-0805">Transcription regulation</keyword>
<dbReference type="NCBIfam" id="TIGR00498">
    <property type="entry name" value="lexA"/>
    <property type="match status" value="1"/>
</dbReference>
<evidence type="ECO:0008006" key="15">
    <source>
        <dbReference type="Google" id="ProtNLM"/>
    </source>
</evidence>
<keyword evidence="9" id="KW-0804">Transcription</keyword>
<dbReference type="Pfam" id="PF00717">
    <property type="entry name" value="Peptidase_S24"/>
    <property type="match status" value="1"/>
</dbReference>
<evidence type="ECO:0000256" key="11">
    <source>
        <dbReference type="ARBA" id="ARBA00023236"/>
    </source>
</evidence>
<evidence type="ECO:0000256" key="6">
    <source>
        <dbReference type="ARBA" id="ARBA00022813"/>
    </source>
</evidence>
<dbReference type="GO" id="GO:0009432">
    <property type="term" value="P:SOS response"/>
    <property type="evidence" value="ECO:0007669"/>
    <property type="project" value="UniProtKB-KW"/>
</dbReference>
<proteinExistence type="inferred from homology"/>
<dbReference type="HAMAP" id="MF_00015">
    <property type="entry name" value="LexA"/>
    <property type="match status" value="1"/>
</dbReference>
<dbReference type="InterPro" id="IPR036286">
    <property type="entry name" value="LexA/Signal_pep-like_sf"/>
</dbReference>
<dbReference type="InterPro" id="IPR015927">
    <property type="entry name" value="Peptidase_S24_S26A/B/C"/>
</dbReference>
<sequence length="212" mass="23725">MLTRKQKELFDYLTDYISKNSISPSFEEMKTAVNLKSKSGIHRLITSLEQRGFIKRLKHKARAMEIIKNLSNNFANLTRNTEDNSVSIPLLGSIAAGNPIEAIENPDEFVSVPSNFITPNNQYFGLKVNGLSMIEKGIFDGDIAIIKKTNSSLNGKIAAVLTSNNEITLKTINIKNDKIHLIPANKNYKEKVMDINEVQIQGTLSGLIRKYN</sequence>
<dbReference type="InterPro" id="IPR006200">
    <property type="entry name" value="LexA"/>
</dbReference>
<dbReference type="Gene3D" id="2.10.109.10">
    <property type="entry name" value="Umud Fragment, subunit A"/>
    <property type="match status" value="1"/>
</dbReference>
<dbReference type="PRINTS" id="PR00726">
    <property type="entry name" value="LEXASERPTASE"/>
</dbReference>
<evidence type="ECO:0000256" key="5">
    <source>
        <dbReference type="ARBA" id="ARBA00022801"/>
    </source>
</evidence>
<evidence type="ECO:0000256" key="10">
    <source>
        <dbReference type="ARBA" id="ARBA00023204"/>
    </source>
</evidence>
<dbReference type="InterPro" id="IPR036390">
    <property type="entry name" value="WH_DNA-bd_sf"/>
</dbReference>
<dbReference type="AlphaFoldDB" id="A0A381U6R8"/>
<dbReference type="Pfam" id="PF01726">
    <property type="entry name" value="LexA_DNA_bind"/>
    <property type="match status" value="1"/>
</dbReference>
<keyword evidence="3" id="KW-0235">DNA replication</keyword>
<accession>A0A381U6R8</accession>
<keyword evidence="6" id="KW-0068">Autocatalytic cleavage</keyword>
<dbReference type="InterPro" id="IPR050077">
    <property type="entry name" value="LexA_repressor"/>
</dbReference>
<dbReference type="PANTHER" id="PTHR33516">
    <property type="entry name" value="LEXA REPRESSOR"/>
    <property type="match status" value="1"/>
</dbReference>
<keyword evidence="10" id="KW-0234">DNA repair</keyword>
<dbReference type="GO" id="GO:0006260">
    <property type="term" value="P:DNA replication"/>
    <property type="evidence" value="ECO:0007669"/>
    <property type="project" value="UniProtKB-KW"/>
</dbReference>
<evidence type="ECO:0000259" key="13">
    <source>
        <dbReference type="Pfam" id="PF01726"/>
    </source>
</evidence>
<dbReference type="Gene3D" id="1.10.10.10">
    <property type="entry name" value="Winged helix-like DNA-binding domain superfamily/Winged helix DNA-binding domain"/>
    <property type="match status" value="1"/>
</dbReference>
<evidence type="ECO:0000256" key="7">
    <source>
        <dbReference type="ARBA" id="ARBA00023015"/>
    </source>
</evidence>
<dbReference type="InterPro" id="IPR006197">
    <property type="entry name" value="Peptidase_S24_LexA"/>
</dbReference>
<feature type="domain" description="Peptidase S24/S26A/S26B/S26C" evidence="12">
    <location>
        <begin position="89"/>
        <end position="203"/>
    </location>
</feature>
<dbReference type="CDD" id="cd06529">
    <property type="entry name" value="S24_LexA-like"/>
    <property type="match status" value="1"/>
</dbReference>
<keyword evidence="11" id="KW-0742">SOS response</keyword>
<keyword evidence="2" id="KW-0678">Repressor</keyword>
<dbReference type="GO" id="GO:0006281">
    <property type="term" value="P:DNA repair"/>
    <property type="evidence" value="ECO:0007669"/>
    <property type="project" value="UniProtKB-KW"/>
</dbReference>
<dbReference type="InterPro" id="IPR036388">
    <property type="entry name" value="WH-like_DNA-bd_sf"/>
</dbReference>